<proteinExistence type="inferred from homology"/>
<sequence length="49" mass="5494">MSTKAVLACSECHSRNYTTMKTDSAGSDRLTIKKYCKTCKAHTVHKETK</sequence>
<dbReference type="Gene3D" id="2.20.28.120">
    <property type="entry name" value="Ribosomal protein L33"/>
    <property type="match status" value="1"/>
</dbReference>
<dbReference type="GO" id="GO:0003735">
    <property type="term" value="F:structural constituent of ribosome"/>
    <property type="evidence" value="ECO:0007669"/>
    <property type="project" value="InterPro"/>
</dbReference>
<comment type="similarity">
    <text evidence="1 5">Belongs to the bacterial ribosomal protein bL33 family.</text>
</comment>
<dbReference type="NCBIfam" id="NF001764">
    <property type="entry name" value="PRK00504.1"/>
    <property type="match status" value="1"/>
</dbReference>
<dbReference type="RefSeq" id="WP_013171077.1">
    <property type="nucleotide sequence ID" value="NC_014219.1"/>
</dbReference>
<organism evidence="6 7">
    <name type="scientific">Bacillus selenitireducens (strain ATCC 700615 / DSM 15326 / MLS10)</name>
    <dbReference type="NCBI Taxonomy" id="439292"/>
    <lineage>
        <taxon>Bacteria</taxon>
        <taxon>Bacillati</taxon>
        <taxon>Bacillota</taxon>
        <taxon>Bacilli</taxon>
        <taxon>Bacillales</taxon>
        <taxon>Bacillaceae</taxon>
        <taxon>Salisediminibacterium</taxon>
    </lineage>
</organism>
<keyword evidence="2 5" id="KW-0689">Ribosomal protein</keyword>
<evidence type="ECO:0000256" key="1">
    <source>
        <dbReference type="ARBA" id="ARBA00007596"/>
    </source>
</evidence>
<keyword evidence="3 5" id="KW-0687">Ribonucleoprotein</keyword>
<dbReference type="InterPro" id="IPR001705">
    <property type="entry name" value="Ribosomal_bL33"/>
</dbReference>
<dbReference type="GO" id="GO:0006412">
    <property type="term" value="P:translation"/>
    <property type="evidence" value="ECO:0007669"/>
    <property type="project" value="UniProtKB-UniRule"/>
</dbReference>
<evidence type="ECO:0000256" key="4">
    <source>
        <dbReference type="ARBA" id="ARBA00035176"/>
    </source>
</evidence>
<gene>
    <name evidence="5" type="primary">rpmG</name>
    <name evidence="6" type="ordered locus">Bsel_0098</name>
</gene>
<dbReference type="STRING" id="439292.Bsel_0098"/>
<dbReference type="OrthoDB" id="9801333at2"/>
<evidence type="ECO:0000256" key="3">
    <source>
        <dbReference type="ARBA" id="ARBA00023274"/>
    </source>
</evidence>
<evidence type="ECO:0000256" key="5">
    <source>
        <dbReference type="HAMAP-Rule" id="MF_00294"/>
    </source>
</evidence>
<dbReference type="SUPFAM" id="SSF57829">
    <property type="entry name" value="Zn-binding ribosomal proteins"/>
    <property type="match status" value="1"/>
</dbReference>
<dbReference type="GO" id="GO:0005737">
    <property type="term" value="C:cytoplasm"/>
    <property type="evidence" value="ECO:0007669"/>
    <property type="project" value="UniProtKB-ARBA"/>
</dbReference>
<dbReference type="Pfam" id="PF00471">
    <property type="entry name" value="Ribosomal_L33"/>
    <property type="match status" value="1"/>
</dbReference>
<dbReference type="NCBIfam" id="TIGR01023">
    <property type="entry name" value="rpmG_bact"/>
    <property type="match status" value="1"/>
</dbReference>
<accession>D6XV89</accession>
<evidence type="ECO:0000313" key="6">
    <source>
        <dbReference type="EMBL" id="ADH97647.1"/>
    </source>
</evidence>
<dbReference type="AlphaFoldDB" id="D6XV89"/>
<dbReference type="KEGG" id="bse:Bsel_0098"/>
<dbReference type="NCBIfam" id="NF001860">
    <property type="entry name" value="PRK00595.1"/>
    <property type="match status" value="1"/>
</dbReference>
<reference evidence="6" key="1">
    <citation type="submission" date="2009-10" db="EMBL/GenBank/DDBJ databases">
        <title>Complete sequence of Bacillus selenitireducens MLS10.</title>
        <authorList>
            <consortium name="US DOE Joint Genome Institute"/>
            <person name="Lucas S."/>
            <person name="Copeland A."/>
            <person name="Lapidus A."/>
            <person name="Glavina del Rio T."/>
            <person name="Dalin E."/>
            <person name="Tice H."/>
            <person name="Bruce D."/>
            <person name="Goodwin L."/>
            <person name="Pitluck S."/>
            <person name="Sims D."/>
            <person name="Brettin T."/>
            <person name="Detter J.C."/>
            <person name="Han C."/>
            <person name="Larimer F."/>
            <person name="Land M."/>
            <person name="Hauser L."/>
            <person name="Kyrpides N."/>
            <person name="Ovchinnikova G."/>
            <person name="Stolz J."/>
        </authorList>
    </citation>
    <scope>NUCLEOTIDE SEQUENCE [LARGE SCALE GENOMIC DNA]</scope>
    <source>
        <strain evidence="6">MLS10</strain>
    </source>
</reference>
<dbReference type="HOGENOM" id="CLU_190949_0_1_9"/>
<dbReference type="HAMAP" id="MF_00294">
    <property type="entry name" value="Ribosomal_bL33"/>
    <property type="match status" value="1"/>
</dbReference>
<keyword evidence="7" id="KW-1185">Reference proteome</keyword>
<dbReference type="GO" id="GO:1990904">
    <property type="term" value="C:ribonucleoprotein complex"/>
    <property type="evidence" value="ECO:0007669"/>
    <property type="project" value="UniProtKB-KW"/>
</dbReference>
<protein>
    <recommendedName>
        <fullName evidence="4 5">Large ribosomal subunit protein bL33</fullName>
    </recommendedName>
</protein>
<dbReference type="InterPro" id="IPR011332">
    <property type="entry name" value="Ribosomal_zn-bd"/>
</dbReference>
<dbReference type="EMBL" id="CP001791">
    <property type="protein sequence ID" value="ADH97647.1"/>
    <property type="molecule type" value="Genomic_DNA"/>
</dbReference>
<name>D6XV89_BACIE</name>
<dbReference type="eggNOG" id="COG0267">
    <property type="taxonomic scope" value="Bacteria"/>
</dbReference>
<evidence type="ECO:0000313" key="7">
    <source>
        <dbReference type="Proteomes" id="UP000000271"/>
    </source>
</evidence>
<dbReference type="GO" id="GO:0005840">
    <property type="term" value="C:ribosome"/>
    <property type="evidence" value="ECO:0007669"/>
    <property type="project" value="UniProtKB-KW"/>
</dbReference>
<dbReference type="Proteomes" id="UP000000271">
    <property type="component" value="Chromosome"/>
</dbReference>
<evidence type="ECO:0000256" key="2">
    <source>
        <dbReference type="ARBA" id="ARBA00022980"/>
    </source>
</evidence>
<dbReference type="InterPro" id="IPR038584">
    <property type="entry name" value="Ribosomal_bL33_sf"/>
</dbReference>